<evidence type="ECO:0000256" key="1">
    <source>
        <dbReference type="SAM" id="SignalP"/>
    </source>
</evidence>
<organism evidence="2 3">
    <name type="scientific">Ceratopteris richardii</name>
    <name type="common">Triangle waterfern</name>
    <dbReference type="NCBI Taxonomy" id="49495"/>
    <lineage>
        <taxon>Eukaryota</taxon>
        <taxon>Viridiplantae</taxon>
        <taxon>Streptophyta</taxon>
        <taxon>Embryophyta</taxon>
        <taxon>Tracheophyta</taxon>
        <taxon>Polypodiopsida</taxon>
        <taxon>Polypodiidae</taxon>
        <taxon>Polypodiales</taxon>
        <taxon>Pteridineae</taxon>
        <taxon>Pteridaceae</taxon>
        <taxon>Parkerioideae</taxon>
        <taxon>Ceratopteris</taxon>
    </lineage>
</organism>
<dbReference type="AlphaFoldDB" id="A0A8T2URX2"/>
<protein>
    <submittedName>
        <fullName evidence="2">Uncharacterized protein</fullName>
    </submittedName>
</protein>
<accession>A0A8T2URX2</accession>
<name>A0A8T2URX2_CERRI</name>
<dbReference type="OrthoDB" id="10580389at2759"/>
<keyword evidence="3" id="KW-1185">Reference proteome</keyword>
<feature type="chain" id="PRO_5035946889" evidence="1">
    <location>
        <begin position="22"/>
        <end position="67"/>
    </location>
</feature>
<keyword evidence="1" id="KW-0732">Signal</keyword>
<dbReference type="EMBL" id="CM035409">
    <property type="protein sequence ID" value="KAH7438877.1"/>
    <property type="molecule type" value="Genomic_DNA"/>
</dbReference>
<comment type="caution">
    <text evidence="2">The sequence shown here is derived from an EMBL/GenBank/DDBJ whole genome shotgun (WGS) entry which is preliminary data.</text>
</comment>
<proteinExistence type="predicted"/>
<evidence type="ECO:0000313" key="2">
    <source>
        <dbReference type="EMBL" id="KAH7438877.1"/>
    </source>
</evidence>
<gene>
    <name evidence="2" type="ORF">KP509_04G034700</name>
</gene>
<reference evidence="2" key="1">
    <citation type="submission" date="2021-08" db="EMBL/GenBank/DDBJ databases">
        <title>WGS assembly of Ceratopteris richardii.</title>
        <authorList>
            <person name="Marchant D.B."/>
            <person name="Chen G."/>
            <person name="Jenkins J."/>
            <person name="Shu S."/>
            <person name="Leebens-Mack J."/>
            <person name="Grimwood J."/>
            <person name="Schmutz J."/>
            <person name="Soltis P."/>
            <person name="Soltis D."/>
            <person name="Chen Z.-H."/>
        </authorList>
    </citation>
    <scope>NUCLEOTIDE SEQUENCE</scope>
    <source>
        <strain evidence="2">Whitten #5841</strain>
        <tissue evidence="2">Leaf</tissue>
    </source>
</reference>
<dbReference type="Proteomes" id="UP000825935">
    <property type="component" value="Chromosome 4"/>
</dbReference>
<evidence type="ECO:0000313" key="3">
    <source>
        <dbReference type="Proteomes" id="UP000825935"/>
    </source>
</evidence>
<sequence length="67" mass="6998">MAFRPPVVLCLLILVSGLAMSTVPVALADACPCGFPPITDPYDTNKYECCVITSSGCTLLCNKGCCP</sequence>
<feature type="signal peptide" evidence="1">
    <location>
        <begin position="1"/>
        <end position="21"/>
    </location>
</feature>